<keyword evidence="5" id="KW-1185">Reference proteome</keyword>
<dbReference type="PANTHER" id="PTHR23325">
    <property type="entry name" value="SERUM RESPONSE FACTOR-BINDING"/>
    <property type="match status" value="1"/>
</dbReference>
<evidence type="ECO:0000313" key="4">
    <source>
        <dbReference type="EMBL" id="EDQ85825.1"/>
    </source>
</evidence>
<proteinExistence type="predicted"/>
<protein>
    <recommendedName>
        <fullName evidence="3">Bud22 domain-containing protein</fullName>
    </recommendedName>
</protein>
<evidence type="ECO:0000259" key="3">
    <source>
        <dbReference type="Pfam" id="PF09073"/>
    </source>
</evidence>
<dbReference type="GO" id="GO:0030490">
    <property type="term" value="P:maturation of SSU-rRNA"/>
    <property type="evidence" value="ECO:0000318"/>
    <property type="project" value="GO_Central"/>
</dbReference>
<dbReference type="Pfam" id="PF09073">
    <property type="entry name" value="BUD22"/>
    <property type="match status" value="1"/>
</dbReference>
<organism evidence="4 5">
    <name type="scientific">Monosiga brevicollis</name>
    <name type="common">Choanoflagellate</name>
    <dbReference type="NCBI Taxonomy" id="81824"/>
    <lineage>
        <taxon>Eukaryota</taxon>
        <taxon>Choanoflagellata</taxon>
        <taxon>Craspedida</taxon>
        <taxon>Salpingoecidae</taxon>
        <taxon>Monosiga</taxon>
    </lineage>
</organism>
<feature type="domain" description="Bud22" evidence="3">
    <location>
        <begin position="237"/>
        <end position="378"/>
    </location>
</feature>
<dbReference type="GO" id="GO:0030686">
    <property type="term" value="C:90S preribosome"/>
    <property type="evidence" value="ECO:0000318"/>
    <property type="project" value="GO_Central"/>
</dbReference>
<dbReference type="InterPro" id="IPR015158">
    <property type="entry name" value="Bud22_dom"/>
</dbReference>
<gene>
    <name evidence="4" type="ORF">MONBRDRAFT_28861</name>
</gene>
<feature type="region of interest" description="Disordered" evidence="2">
    <location>
        <begin position="161"/>
        <end position="194"/>
    </location>
</feature>
<dbReference type="RefSeq" id="XP_001749304.1">
    <property type="nucleotide sequence ID" value="XM_001749252.1"/>
</dbReference>
<dbReference type="STRING" id="81824.A9V9A0"/>
<evidence type="ECO:0000313" key="5">
    <source>
        <dbReference type="Proteomes" id="UP000001357"/>
    </source>
</evidence>
<dbReference type="GeneID" id="5894650"/>
<dbReference type="Proteomes" id="UP000001357">
    <property type="component" value="Unassembled WGS sequence"/>
</dbReference>
<evidence type="ECO:0000256" key="2">
    <source>
        <dbReference type="SAM" id="MobiDB-lite"/>
    </source>
</evidence>
<dbReference type="PANTHER" id="PTHR23325:SF1">
    <property type="entry name" value="SERUM RESPONSE FACTOR-BINDING PROTEIN 1"/>
    <property type="match status" value="1"/>
</dbReference>
<dbReference type="EMBL" id="CH991570">
    <property type="protein sequence ID" value="EDQ85825.1"/>
    <property type="molecule type" value="Genomic_DNA"/>
</dbReference>
<feature type="region of interest" description="Disordered" evidence="2">
    <location>
        <begin position="221"/>
        <end position="363"/>
    </location>
</feature>
<accession>A9V9A0</accession>
<dbReference type="InParanoid" id="A9V9A0"/>
<feature type="compositionally biased region" description="Basic and acidic residues" evidence="2">
    <location>
        <begin position="272"/>
        <end position="316"/>
    </location>
</feature>
<feature type="compositionally biased region" description="Basic residues" evidence="2">
    <location>
        <begin position="257"/>
        <end position="266"/>
    </location>
</feature>
<evidence type="ECO:0000256" key="1">
    <source>
        <dbReference type="ARBA" id="ARBA00023054"/>
    </source>
</evidence>
<dbReference type="KEGG" id="mbr:MONBRDRAFT_28861"/>
<feature type="compositionally biased region" description="Acidic residues" evidence="2">
    <location>
        <begin position="232"/>
        <end position="242"/>
    </location>
</feature>
<dbReference type="OMA" id="AFERECK"/>
<dbReference type="AlphaFoldDB" id="A9V9A0"/>
<sequence>MAAPALKLPKKTNVEYRIRLKRREQDWDAVQELLQEKAARKQHGVRTQLERAVTAERKKSLQLFHTNAKRASKAGDEDKAKTLETRRSALLEYSAEQLCALVLGEAEKPTAAPIQAALQRFTGNKTIKDLLQQYRVAGMAATPAVLEVAVQKMKTEAEEQAAAKAMARKNKGRNNKATDEASSNAPSDLSAAADQVDYQEEPMTDSDGEGQMGHFDSKSWSQMVDSVGHASDDDDSDDDEAELAQMRADLAAAEKQQKKKKNRLGQRARQMLAERKYGNDARHKKDPSKDANLRQQKQREKAQQDRRRARQEDRGSSRSRNGGETTAGRQPRSRGSGGSTSSAAAPAEPVHPSWQAKQMQKRQAVEIGAFSGKKIKFDD</sequence>
<keyword evidence="1" id="KW-0175">Coiled coil</keyword>
<name>A9V9A0_MONBE</name>
<dbReference type="InterPro" id="IPR037393">
    <property type="entry name" value="Bud22/SRFB1"/>
</dbReference>
<reference evidence="4 5" key="1">
    <citation type="journal article" date="2008" name="Nature">
        <title>The genome of the choanoflagellate Monosiga brevicollis and the origin of metazoans.</title>
        <authorList>
            <consortium name="JGI Sequencing"/>
            <person name="King N."/>
            <person name="Westbrook M.J."/>
            <person name="Young S.L."/>
            <person name="Kuo A."/>
            <person name="Abedin M."/>
            <person name="Chapman J."/>
            <person name="Fairclough S."/>
            <person name="Hellsten U."/>
            <person name="Isogai Y."/>
            <person name="Letunic I."/>
            <person name="Marr M."/>
            <person name="Pincus D."/>
            <person name="Putnam N."/>
            <person name="Rokas A."/>
            <person name="Wright K.J."/>
            <person name="Zuzow R."/>
            <person name="Dirks W."/>
            <person name="Good M."/>
            <person name="Goodstein D."/>
            <person name="Lemons D."/>
            <person name="Li W."/>
            <person name="Lyons J.B."/>
            <person name="Morris A."/>
            <person name="Nichols S."/>
            <person name="Richter D.J."/>
            <person name="Salamov A."/>
            <person name="Bork P."/>
            <person name="Lim W.A."/>
            <person name="Manning G."/>
            <person name="Miller W.T."/>
            <person name="McGinnis W."/>
            <person name="Shapiro H."/>
            <person name="Tjian R."/>
            <person name="Grigoriev I.V."/>
            <person name="Rokhsar D."/>
        </authorList>
    </citation>
    <scope>NUCLEOTIDE SEQUENCE [LARGE SCALE GENOMIC DNA]</scope>
    <source>
        <strain evidence="5">MX1 / ATCC 50154</strain>
    </source>
</reference>
<feature type="compositionally biased region" description="Low complexity" evidence="2">
    <location>
        <begin position="327"/>
        <end position="348"/>
    </location>
</feature>
<dbReference type="GO" id="GO:0005634">
    <property type="term" value="C:nucleus"/>
    <property type="evidence" value="ECO:0000318"/>
    <property type="project" value="GO_Central"/>
</dbReference>